<evidence type="ECO:0000313" key="2">
    <source>
        <dbReference type="EMBL" id="AEE48452.1"/>
    </source>
</evidence>
<reference evidence="2 3" key="1">
    <citation type="journal article" date="2011" name="Stand. Genomic Sci.">
        <title>Complete genome sequence of Haliscomenobacter hydrossis type strain (O).</title>
        <authorList>
            <consortium name="US DOE Joint Genome Institute (JGI-PGF)"/>
            <person name="Daligault H."/>
            <person name="Lapidus A."/>
            <person name="Zeytun A."/>
            <person name="Nolan M."/>
            <person name="Lucas S."/>
            <person name="Del Rio T.G."/>
            <person name="Tice H."/>
            <person name="Cheng J.F."/>
            <person name="Tapia R."/>
            <person name="Han C."/>
            <person name="Goodwin L."/>
            <person name="Pitluck S."/>
            <person name="Liolios K."/>
            <person name="Pagani I."/>
            <person name="Ivanova N."/>
            <person name="Huntemann M."/>
            <person name="Mavromatis K."/>
            <person name="Mikhailova N."/>
            <person name="Pati A."/>
            <person name="Chen A."/>
            <person name="Palaniappan K."/>
            <person name="Land M."/>
            <person name="Hauser L."/>
            <person name="Brambilla E.M."/>
            <person name="Rohde M."/>
            <person name="Verbarg S."/>
            <person name="Goker M."/>
            <person name="Bristow J."/>
            <person name="Eisen J.A."/>
            <person name="Markowitz V."/>
            <person name="Hugenholtz P."/>
            <person name="Kyrpides N.C."/>
            <person name="Klenk H.P."/>
            <person name="Woyke T."/>
        </authorList>
    </citation>
    <scope>NUCLEOTIDE SEQUENCE [LARGE SCALE GENOMIC DNA]</scope>
    <source>
        <strain evidence="3">ATCC 27775 / DSM 1100 / LMG 10767 / O</strain>
    </source>
</reference>
<accession>F4L0E0</accession>
<protein>
    <submittedName>
        <fullName evidence="2">WD40-like beta Propeller containing protein</fullName>
    </submittedName>
</protein>
<dbReference type="EMBL" id="CP002691">
    <property type="protein sequence ID" value="AEE48452.1"/>
    <property type="molecule type" value="Genomic_DNA"/>
</dbReference>
<dbReference type="Gene3D" id="2.120.10.30">
    <property type="entry name" value="TolB, C-terminal domain"/>
    <property type="match status" value="2"/>
</dbReference>
<reference key="2">
    <citation type="submission" date="2011-04" db="EMBL/GenBank/DDBJ databases">
        <title>Complete sequence of chromosome of Haliscomenobacter hydrossis DSM 1100.</title>
        <authorList>
            <consortium name="US DOE Joint Genome Institute (JGI-PGF)"/>
            <person name="Lucas S."/>
            <person name="Han J."/>
            <person name="Lapidus A."/>
            <person name="Bruce D."/>
            <person name="Goodwin L."/>
            <person name="Pitluck S."/>
            <person name="Peters L."/>
            <person name="Kyrpides N."/>
            <person name="Mavromatis K."/>
            <person name="Ivanova N."/>
            <person name="Ovchinnikova G."/>
            <person name="Pagani I."/>
            <person name="Daligault H."/>
            <person name="Detter J.C."/>
            <person name="Han C."/>
            <person name="Land M."/>
            <person name="Hauser L."/>
            <person name="Markowitz V."/>
            <person name="Cheng J.-F."/>
            <person name="Hugenholtz P."/>
            <person name="Woyke T."/>
            <person name="Wu D."/>
            <person name="Verbarg S."/>
            <person name="Frueling A."/>
            <person name="Brambilla E."/>
            <person name="Klenk H.-P."/>
            <person name="Eisen J.A."/>
        </authorList>
    </citation>
    <scope>NUCLEOTIDE SEQUENCE</scope>
    <source>
        <strain>DSM 1100</strain>
    </source>
</reference>
<organism evidence="2 3">
    <name type="scientific">Haliscomenobacter hydrossis (strain ATCC 27775 / DSM 1100 / LMG 10767 / O)</name>
    <dbReference type="NCBI Taxonomy" id="760192"/>
    <lineage>
        <taxon>Bacteria</taxon>
        <taxon>Pseudomonadati</taxon>
        <taxon>Bacteroidota</taxon>
        <taxon>Saprospiria</taxon>
        <taxon>Saprospirales</taxon>
        <taxon>Haliscomenobacteraceae</taxon>
        <taxon>Haliscomenobacter</taxon>
    </lineage>
</organism>
<dbReference type="KEGG" id="hhy:Halhy_0542"/>
<evidence type="ECO:0000313" key="3">
    <source>
        <dbReference type="Proteomes" id="UP000008461"/>
    </source>
</evidence>
<name>F4L0E0_HALH1</name>
<sequence>MEREEFVNGGDFVLKKAKLLTRAELVRKTNDGIVLCFYSGSKTLHIELCSSISFSSLEIYLHVHEQVPHDLSAVALDGQFPGHFKNKSNEDIKHLITVYFFSHVSCKNELKIPEIQYSKEIVSRPIPFAEGVISTKDNSEFELTFSTDGLKVYFSRRPRGGKQMIYESDFEDGSWSTPKLAHFSSSRDETPFITPNGDFFFFGSERPIPNQPNEGNFDMNIWMMEKTDKGWSEPKPLPEPINEVQVAGEEWPSSNNNLFFTNDNNTFYFTSMKRGTKAINLYETKFNNKEFSEPKLIDGFFDDEKYWVYSAVISPDGKYLVFNSFGAPGGEGGEDIFVSKKTEKGWSKALSIGKIVNSKDEESSPRFSRDGKYFFFSRAENLGNYEYGEWSIFFLETKYLNLDKLFK</sequence>
<dbReference type="STRING" id="760192.Halhy_0542"/>
<dbReference type="AlphaFoldDB" id="F4L0E0"/>
<comment type="similarity">
    <text evidence="1">Belongs to the TolB family.</text>
</comment>
<proteinExistence type="inferred from homology"/>
<dbReference type="PANTHER" id="PTHR36842">
    <property type="entry name" value="PROTEIN TOLB HOMOLOG"/>
    <property type="match status" value="1"/>
</dbReference>
<keyword evidence="3" id="KW-1185">Reference proteome</keyword>
<dbReference type="SUPFAM" id="SSF82171">
    <property type="entry name" value="DPP6 N-terminal domain-like"/>
    <property type="match status" value="1"/>
</dbReference>
<dbReference type="Pfam" id="PF07676">
    <property type="entry name" value="PD40"/>
    <property type="match status" value="4"/>
</dbReference>
<dbReference type="OrthoDB" id="9809364at2"/>
<dbReference type="RefSeq" id="WP_013763016.1">
    <property type="nucleotide sequence ID" value="NC_015510.1"/>
</dbReference>
<evidence type="ECO:0000256" key="1">
    <source>
        <dbReference type="ARBA" id="ARBA00009820"/>
    </source>
</evidence>
<dbReference type="InterPro" id="IPR011659">
    <property type="entry name" value="WD40"/>
</dbReference>
<gene>
    <name evidence="2" type="ordered locus">Halhy_0542</name>
</gene>
<dbReference type="PANTHER" id="PTHR36842:SF1">
    <property type="entry name" value="PROTEIN TOLB"/>
    <property type="match status" value="1"/>
</dbReference>
<dbReference type="eggNOG" id="COG0823">
    <property type="taxonomic scope" value="Bacteria"/>
</dbReference>
<dbReference type="InterPro" id="IPR011042">
    <property type="entry name" value="6-blade_b-propeller_TolB-like"/>
</dbReference>
<dbReference type="HOGENOM" id="CLU_675730_0_0_10"/>
<dbReference type="Proteomes" id="UP000008461">
    <property type="component" value="Chromosome"/>
</dbReference>